<dbReference type="InterPro" id="IPR052039">
    <property type="entry name" value="Caspase-related_regulators"/>
</dbReference>
<evidence type="ECO:0000313" key="4">
    <source>
        <dbReference type="EMBL" id="WOJ91839.1"/>
    </source>
</evidence>
<feature type="compositionally biased region" description="Low complexity" evidence="1">
    <location>
        <begin position="568"/>
        <end position="581"/>
    </location>
</feature>
<dbReference type="PANTHER" id="PTHR22576">
    <property type="entry name" value="MUCOSA ASSOCIATED LYMPHOID TISSUE LYMPHOMA TRANSLOCATION PROTEIN 1/PARACASPASE"/>
    <property type="match status" value="1"/>
</dbReference>
<keyword evidence="2" id="KW-0732">Signal</keyword>
<dbReference type="PANTHER" id="PTHR22576:SF37">
    <property type="entry name" value="MUCOSA-ASSOCIATED LYMPHOID TISSUE LYMPHOMA TRANSLOCATION PROTEIN 1"/>
    <property type="match status" value="1"/>
</dbReference>
<evidence type="ECO:0000256" key="2">
    <source>
        <dbReference type="SAM" id="SignalP"/>
    </source>
</evidence>
<dbReference type="Gene3D" id="3.40.50.1460">
    <property type="match status" value="1"/>
</dbReference>
<name>A0ABZ0HX56_9HYPH</name>
<dbReference type="InterPro" id="IPR011600">
    <property type="entry name" value="Pept_C14_caspase"/>
</dbReference>
<evidence type="ECO:0000256" key="1">
    <source>
        <dbReference type="SAM" id="MobiDB-lite"/>
    </source>
</evidence>
<feature type="region of interest" description="Disordered" evidence="1">
    <location>
        <begin position="515"/>
        <end position="749"/>
    </location>
</feature>
<feature type="compositionally biased region" description="Low complexity" evidence="1">
    <location>
        <begin position="681"/>
        <end position="698"/>
    </location>
</feature>
<protein>
    <submittedName>
        <fullName evidence="4">Caspase family protein</fullName>
    </submittedName>
</protein>
<gene>
    <name evidence="4" type="ORF">RZS28_19135</name>
</gene>
<dbReference type="SUPFAM" id="SSF52129">
    <property type="entry name" value="Caspase-like"/>
    <property type="match status" value="1"/>
</dbReference>
<accession>A0ABZ0HX56</accession>
<dbReference type="RefSeq" id="WP_407341231.1">
    <property type="nucleotide sequence ID" value="NZ_CP136863.1"/>
</dbReference>
<feature type="compositionally biased region" description="Low complexity" evidence="1">
    <location>
        <begin position="707"/>
        <end position="717"/>
    </location>
</feature>
<evidence type="ECO:0000259" key="3">
    <source>
        <dbReference type="Pfam" id="PF00656"/>
    </source>
</evidence>
<sequence>MKTVSELLLACFVLSLFALTSPLRADEKRIAFVVGNASYQAGPLATPANDAGLIAQTLQAAGFDVAGARDLDGESLRAAFRDFLDKAQASGPDTVAFLYLGGYGAQLDGENYFVPVDAKIAAATDVAVEALRVSDYTKRLAGLSLKASFVVLDDARVSPFAKSGQPLAGGLALVDAEPNMLVAFNAAPGTAAPAEGGPYGAYARALAEMIREGGLSPSEVFEGVRLRVNETTKGAQVPWDASRIAAPFVFFERAQNAPPPALAPDQVNAMRARPLRDFGAPDAYAAAIERDTLQGYEEFLAAYPTGPLANRIRALVAARREAMTWRRTCLVNTPDAYWSYLNRYPRGPHSPGARRRLSTLAAPEEPPHSFSAIIYDVPPPPPAEIVYIDRPVLVFDDPAFDFAPPPPIVFLAPPPPYLIFLPPPPPLALFVLPVPIFVPVPVWINPPAYVAPPPENVIFNNIHNATIINNNTTIVNPDRVNVPLSPGLPAAVGVGAGAAAAIAAKVALPPSVAQKAATIGDRHPGPPGMNSGQPMSGAPLGQPGPMPSTRLAPGDALPGANGKPLPRPGGQPAAQTQQKPQPALPGGPRPTPGASSQNDLSAAHALPSGHQLPPLPGGHVAPGDARHGRATPPGAHLSPEQQLLKKPPVGQVPPQNGFAPSRPNGKPVVTGPTSTIVPKLQQPQQPPRQFQQWRQPQPAYQPPHAPQQPQQWRQPQPAYQPPRAPQQPQQSRPPQQQRGCGLPGLPPCH</sequence>
<geneLocation type="plasmid" evidence="4 5">
    <name>pRX1</name>
</geneLocation>
<keyword evidence="5" id="KW-1185">Reference proteome</keyword>
<feature type="compositionally biased region" description="Low complexity" evidence="1">
    <location>
        <begin position="726"/>
        <end position="738"/>
    </location>
</feature>
<dbReference type="InterPro" id="IPR029030">
    <property type="entry name" value="Caspase-like_dom_sf"/>
</dbReference>
<evidence type="ECO:0000313" key="5">
    <source>
        <dbReference type="Proteomes" id="UP001626536"/>
    </source>
</evidence>
<feature type="chain" id="PRO_5045230398" evidence="2">
    <location>
        <begin position="26"/>
        <end position="749"/>
    </location>
</feature>
<dbReference type="Proteomes" id="UP001626536">
    <property type="component" value="Plasmid pRX1"/>
</dbReference>
<reference evidence="4 5" key="1">
    <citation type="submission" date="2023-10" db="EMBL/GenBank/DDBJ databases">
        <title>Novel methanotroph of the genus Methylocapsa from a subarctic wetland.</title>
        <authorList>
            <person name="Belova S.E."/>
            <person name="Oshkin I.Y."/>
            <person name="Miroshnikov K."/>
            <person name="Dedysh S.N."/>
        </authorList>
    </citation>
    <scope>NUCLEOTIDE SEQUENCE [LARGE SCALE GENOMIC DNA]</scope>
    <source>
        <strain evidence="4 5">RX1</strain>
        <plasmid evidence="4 5">pRX1</plasmid>
    </source>
</reference>
<dbReference type="EMBL" id="CP136863">
    <property type="protein sequence ID" value="WOJ91839.1"/>
    <property type="molecule type" value="Genomic_DNA"/>
</dbReference>
<dbReference type="Pfam" id="PF00656">
    <property type="entry name" value="Peptidase_C14"/>
    <property type="match status" value="1"/>
</dbReference>
<feature type="domain" description="Peptidase C14 caspase" evidence="3">
    <location>
        <begin position="28"/>
        <end position="245"/>
    </location>
</feature>
<feature type="signal peptide" evidence="2">
    <location>
        <begin position="1"/>
        <end position="25"/>
    </location>
</feature>
<feature type="compositionally biased region" description="Pro residues" evidence="1">
    <location>
        <begin position="582"/>
        <end position="591"/>
    </location>
</feature>
<organism evidence="4 5">
    <name type="scientific">Methylocapsa polymorpha</name>
    <dbReference type="NCBI Taxonomy" id="3080828"/>
    <lineage>
        <taxon>Bacteria</taxon>
        <taxon>Pseudomonadati</taxon>
        <taxon>Pseudomonadota</taxon>
        <taxon>Alphaproteobacteria</taxon>
        <taxon>Hyphomicrobiales</taxon>
        <taxon>Beijerinckiaceae</taxon>
        <taxon>Methylocapsa</taxon>
    </lineage>
</organism>
<proteinExistence type="predicted"/>
<keyword evidence="4" id="KW-0614">Plasmid</keyword>